<sequence>MGGCCSTDSHHGIKRGGLFKKKFVDKEYEEDEGDDMRYGESGARIRLKGSSGYTSMYTQQGRKGINQDAMTVWENFTGEKDMLFCGVFDGHGPYGHKVARHVRDNLPTKLCKAIQLSKLNSCKYGDVGDDHKDLTNKYGENSSTKSDIDDDKDGQNDDNGSFCLLSLSSSEACFIKSFKEMDQELSLDSTIDSFCSGSTAVTVVKQGDNLIIANLGDSRAILCTRGDKNQFVPIQLTVDLKPDIPSEAERIKNCKGRVFSADEEPDVYRIWMPDCDCPGLAMARAFGDFCLKDYGLISIPDVSYRRLTKNDEFLVLATDGVWDALTNAEVVKIVASAKNRSMAAKLLVNRAVHAWKDKYPGCKVDDCAVVCLFFKDDPTLLVKSSSMVTRRSSIINASEFSLSRRFKSFRSVGANRYFEGDSVIVGVGSKDQEYWTDLQGVSRVNSIVKLPRFLSFRKSTSNLEEVDAH</sequence>
<dbReference type="EMBL" id="KE344164">
    <property type="protein sequence ID" value="EXB54270.1"/>
    <property type="molecule type" value="Genomic_DNA"/>
</dbReference>
<dbReference type="InterPro" id="IPR001932">
    <property type="entry name" value="PPM-type_phosphatase-like_dom"/>
</dbReference>
<evidence type="ECO:0000313" key="3">
    <source>
        <dbReference type="EMBL" id="EXB54270.1"/>
    </source>
</evidence>
<evidence type="ECO:0000313" key="4">
    <source>
        <dbReference type="Proteomes" id="UP000030645"/>
    </source>
</evidence>
<dbReference type="Gene3D" id="3.60.40.10">
    <property type="entry name" value="PPM-type phosphatase domain"/>
    <property type="match status" value="1"/>
</dbReference>
<gene>
    <name evidence="3" type="ORF">L484_014001</name>
</gene>
<proteinExistence type="predicted"/>
<dbReference type="Proteomes" id="UP000030645">
    <property type="component" value="Unassembled WGS sequence"/>
</dbReference>
<dbReference type="Pfam" id="PF00481">
    <property type="entry name" value="PP2C"/>
    <property type="match status" value="1"/>
</dbReference>
<dbReference type="eggNOG" id="KOG0698">
    <property type="taxonomic scope" value="Eukaryota"/>
</dbReference>
<dbReference type="KEGG" id="mnt:21397155"/>
<evidence type="ECO:0000256" key="1">
    <source>
        <dbReference type="SAM" id="MobiDB-lite"/>
    </source>
</evidence>
<name>W9R4D6_9ROSA</name>
<dbReference type="SUPFAM" id="SSF81606">
    <property type="entry name" value="PP2C-like"/>
    <property type="match status" value="1"/>
</dbReference>
<dbReference type="CDD" id="cd00143">
    <property type="entry name" value="PP2Cc"/>
    <property type="match status" value="1"/>
</dbReference>
<dbReference type="OrthoDB" id="10264738at2759"/>
<feature type="region of interest" description="Disordered" evidence="1">
    <location>
        <begin position="134"/>
        <end position="154"/>
    </location>
</feature>
<accession>W9R4D6</accession>
<reference evidence="4" key="1">
    <citation type="submission" date="2013-01" db="EMBL/GenBank/DDBJ databases">
        <title>Draft Genome Sequence of a Mulberry Tree, Morus notabilis C.K. Schneid.</title>
        <authorList>
            <person name="He N."/>
            <person name="Zhao S."/>
        </authorList>
    </citation>
    <scope>NUCLEOTIDE SEQUENCE</scope>
</reference>
<dbReference type="InterPro" id="IPR036457">
    <property type="entry name" value="PPM-type-like_dom_sf"/>
</dbReference>
<dbReference type="InterPro" id="IPR015655">
    <property type="entry name" value="PP2C"/>
</dbReference>
<keyword evidence="4" id="KW-1185">Reference proteome</keyword>
<dbReference type="PROSITE" id="PS51746">
    <property type="entry name" value="PPM_2"/>
    <property type="match status" value="1"/>
</dbReference>
<protein>
    <recommendedName>
        <fullName evidence="2">PPM-type phosphatase domain-containing protein</fullName>
    </recommendedName>
</protein>
<evidence type="ECO:0000259" key="2">
    <source>
        <dbReference type="PROSITE" id="PS51746"/>
    </source>
</evidence>
<dbReference type="AlphaFoldDB" id="W9R4D6"/>
<feature type="domain" description="PPM-type phosphatase" evidence="2">
    <location>
        <begin position="53"/>
        <end position="374"/>
    </location>
</feature>
<dbReference type="SMART" id="SM00332">
    <property type="entry name" value="PP2Cc"/>
    <property type="match status" value="1"/>
</dbReference>
<dbReference type="STRING" id="981085.W9R4D6"/>
<organism evidence="3 4">
    <name type="scientific">Morus notabilis</name>
    <dbReference type="NCBI Taxonomy" id="981085"/>
    <lineage>
        <taxon>Eukaryota</taxon>
        <taxon>Viridiplantae</taxon>
        <taxon>Streptophyta</taxon>
        <taxon>Embryophyta</taxon>
        <taxon>Tracheophyta</taxon>
        <taxon>Spermatophyta</taxon>
        <taxon>Magnoliopsida</taxon>
        <taxon>eudicotyledons</taxon>
        <taxon>Gunneridae</taxon>
        <taxon>Pentapetalae</taxon>
        <taxon>rosids</taxon>
        <taxon>fabids</taxon>
        <taxon>Rosales</taxon>
        <taxon>Moraceae</taxon>
        <taxon>Moreae</taxon>
        <taxon>Morus</taxon>
    </lineage>
</organism>
<dbReference type="PANTHER" id="PTHR47992">
    <property type="entry name" value="PROTEIN PHOSPHATASE"/>
    <property type="match status" value="1"/>
</dbReference>
<dbReference type="GO" id="GO:0004722">
    <property type="term" value="F:protein serine/threonine phosphatase activity"/>
    <property type="evidence" value="ECO:0007669"/>
    <property type="project" value="InterPro"/>
</dbReference>